<dbReference type="InterPro" id="IPR000731">
    <property type="entry name" value="SSD"/>
</dbReference>
<keyword evidence="6" id="KW-0325">Glycoprotein</keyword>
<feature type="transmembrane region" description="Helical" evidence="7">
    <location>
        <begin position="278"/>
        <end position="301"/>
    </location>
</feature>
<dbReference type="WBParaSite" id="GPUH_0000167601-mRNA-1">
    <property type="protein sequence ID" value="GPUH_0000167601-mRNA-1"/>
    <property type="gene ID" value="GPUH_0000167601"/>
</dbReference>
<keyword evidence="8" id="KW-0732">Signal</keyword>
<dbReference type="GO" id="GO:0005886">
    <property type="term" value="C:plasma membrane"/>
    <property type="evidence" value="ECO:0007669"/>
    <property type="project" value="TreeGrafter"/>
</dbReference>
<evidence type="ECO:0000313" key="10">
    <source>
        <dbReference type="EMBL" id="VDK30672.1"/>
    </source>
</evidence>
<keyword evidence="3 7" id="KW-0812">Transmembrane</keyword>
<evidence type="ECO:0000256" key="3">
    <source>
        <dbReference type="ARBA" id="ARBA00022692"/>
    </source>
</evidence>
<evidence type="ECO:0000256" key="5">
    <source>
        <dbReference type="ARBA" id="ARBA00023136"/>
    </source>
</evidence>
<feature type="chain" id="PRO_5043138515" evidence="8">
    <location>
        <begin position="24"/>
        <end position="370"/>
    </location>
</feature>
<dbReference type="GO" id="GO:0018996">
    <property type="term" value="P:molting cycle, collagen and cuticulin-based cuticle"/>
    <property type="evidence" value="ECO:0007669"/>
    <property type="project" value="TreeGrafter"/>
</dbReference>
<dbReference type="Proteomes" id="UP000271098">
    <property type="component" value="Unassembled WGS sequence"/>
</dbReference>
<name>A0A183CYY1_9BILA</name>
<dbReference type="PANTHER" id="PTHR10796">
    <property type="entry name" value="PATCHED-RELATED"/>
    <property type="match status" value="1"/>
</dbReference>
<evidence type="ECO:0000313" key="11">
    <source>
        <dbReference type="Proteomes" id="UP000271098"/>
    </source>
</evidence>
<sequence length="370" mass="41558">MPCFQVVIVLTTLASLKILFVETKDDLKTGYSSSSARAFEELEIFRKFSDGKDPVVVVVFVMAKDGGSMARIDHLNETVNIIDYVGTHFPVKNQTYYRMCKNFCDANEPIRQFRNGLLLHSTRHAEVGGTGGGNTSDAGLINISFPIMKFLGRDLDLSPYFFGVDVDSTKYLSETLGTNIKYVKLVALHFRTQRPSEWSTDDALRWERLVGSYFRSEYNSSLIRPIVFSIALTQDEVVRAGFAFMPYISVGFMIMFAFAVTTVSAGSAYMKQFSIQKIIYAFIGCITPLMATSTALGLLFLFGMRPGSILCVTPFLVLAIGVDDAFLMINAWNRTEAEMRSKTVVYPAVRDRMVAVSPFMPIIKKEWQFR</sequence>
<feature type="transmembrane region" description="Helical" evidence="7">
    <location>
        <begin position="307"/>
        <end position="332"/>
    </location>
</feature>
<evidence type="ECO:0000256" key="2">
    <source>
        <dbReference type="ARBA" id="ARBA00005585"/>
    </source>
</evidence>
<proteinExistence type="inferred from homology"/>
<dbReference type="InterPro" id="IPR051697">
    <property type="entry name" value="Patched_domain-protein"/>
</dbReference>
<gene>
    <name evidence="10" type="ORF">GPUH_LOCUS1672</name>
</gene>
<accession>A0A183CYY1</accession>
<comment type="similarity">
    <text evidence="2">Belongs to the patched family.</text>
</comment>
<dbReference type="EMBL" id="UYRT01002141">
    <property type="protein sequence ID" value="VDK30672.1"/>
    <property type="molecule type" value="Genomic_DNA"/>
</dbReference>
<dbReference type="PANTHER" id="PTHR10796:SF95">
    <property type="entry name" value="SSD DOMAIN-CONTAINING PROTEIN"/>
    <property type="match status" value="1"/>
</dbReference>
<evidence type="ECO:0000256" key="8">
    <source>
        <dbReference type="SAM" id="SignalP"/>
    </source>
</evidence>
<dbReference type="GO" id="GO:0030659">
    <property type="term" value="C:cytoplasmic vesicle membrane"/>
    <property type="evidence" value="ECO:0007669"/>
    <property type="project" value="TreeGrafter"/>
</dbReference>
<evidence type="ECO:0000256" key="4">
    <source>
        <dbReference type="ARBA" id="ARBA00022989"/>
    </source>
</evidence>
<dbReference type="PROSITE" id="PS50156">
    <property type="entry name" value="SSD"/>
    <property type="match status" value="1"/>
</dbReference>
<reference evidence="10 11" key="2">
    <citation type="submission" date="2018-11" db="EMBL/GenBank/DDBJ databases">
        <authorList>
            <consortium name="Pathogen Informatics"/>
        </authorList>
    </citation>
    <scope>NUCLEOTIDE SEQUENCE [LARGE SCALE GENOMIC DNA]</scope>
</reference>
<dbReference type="GO" id="GO:0006897">
    <property type="term" value="P:endocytosis"/>
    <property type="evidence" value="ECO:0007669"/>
    <property type="project" value="TreeGrafter"/>
</dbReference>
<evidence type="ECO:0000259" key="9">
    <source>
        <dbReference type="PROSITE" id="PS50156"/>
    </source>
</evidence>
<evidence type="ECO:0000256" key="6">
    <source>
        <dbReference type="ARBA" id="ARBA00023180"/>
    </source>
</evidence>
<evidence type="ECO:0000256" key="1">
    <source>
        <dbReference type="ARBA" id="ARBA00004141"/>
    </source>
</evidence>
<dbReference type="Pfam" id="PF02460">
    <property type="entry name" value="Patched"/>
    <property type="match status" value="1"/>
</dbReference>
<reference evidence="12" key="1">
    <citation type="submission" date="2016-06" db="UniProtKB">
        <authorList>
            <consortium name="WormBaseParasite"/>
        </authorList>
    </citation>
    <scope>IDENTIFICATION</scope>
</reference>
<organism evidence="12">
    <name type="scientific">Gongylonema pulchrum</name>
    <dbReference type="NCBI Taxonomy" id="637853"/>
    <lineage>
        <taxon>Eukaryota</taxon>
        <taxon>Metazoa</taxon>
        <taxon>Ecdysozoa</taxon>
        <taxon>Nematoda</taxon>
        <taxon>Chromadorea</taxon>
        <taxon>Rhabditida</taxon>
        <taxon>Spirurina</taxon>
        <taxon>Spiruromorpha</taxon>
        <taxon>Spiruroidea</taxon>
        <taxon>Gongylonematidae</taxon>
        <taxon>Gongylonema</taxon>
    </lineage>
</organism>
<keyword evidence="5 7" id="KW-0472">Membrane</keyword>
<evidence type="ECO:0000256" key="7">
    <source>
        <dbReference type="SAM" id="Phobius"/>
    </source>
</evidence>
<protein>
    <submittedName>
        <fullName evidence="12">SSD domain-containing protein</fullName>
    </submittedName>
</protein>
<dbReference type="SUPFAM" id="SSF82866">
    <property type="entry name" value="Multidrug efflux transporter AcrB transmembrane domain"/>
    <property type="match status" value="1"/>
</dbReference>
<dbReference type="InterPro" id="IPR003392">
    <property type="entry name" value="PTHD_SSD"/>
</dbReference>
<feature type="domain" description="SSD" evidence="9">
    <location>
        <begin position="244"/>
        <end position="338"/>
    </location>
</feature>
<feature type="signal peptide" evidence="8">
    <location>
        <begin position="1"/>
        <end position="23"/>
    </location>
</feature>
<dbReference type="Gene3D" id="1.20.1640.10">
    <property type="entry name" value="Multidrug efflux transporter AcrB transmembrane domain"/>
    <property type="match status" value="1"/>
</dbReference>
<keyword evidence="4 7" id="KW-1133">Transmembrane helix</keyword>
<dbReference type="AlphaFoldDB" id="A0A183CYY1"/>
<comment type="subcellular location">
    <subcellularLocation>
        <location evidence="1">Membrane</location>
        <topology evidence="1">Multi-pass membrane protein</topology>
    </subcellularLocation>
</comment>
<keyword evidence="11" id="KW-1185">Reference proteome</keyword>
<evidence type="ECO:0000313" key="12">
    <source>
        <dbReference type="WBParaSite" id="GPUH_0000167601-mRNA-1"/>
    </source>
</evidence>
<dbReference type="OrthoDB" id="6510177at2759"/>
<feature type="transmembrane region" description="Helical" evidence="7">
    <location>
        <begin position="244"/>
        <end position="266"/>
    </location>
</feature>